<dbReference type="CDD" id="cd01650">
    <property type="entry name" value="RT_nLTR_like"/>
    <property type="match status" value="1"/>
</dbReference>
<feature type="domain" description="Reverse transcriptase" evidence="1">
    <location>
        <begin position="71"/>
        <end position="353"/>
    </location>
</feature>
<proteinExistence type="predicted"/>
<name>A0AAW2X6Y8_9LAMI</name>
<dbReference type="InterPro" id="IPR043502">
    <property type="entry name" value="DNA/RNA_pol_sf"/>
</dbReference>
<dbReference type="InterPro" id="IPR044730">
    <property type="entry name" value="RNase_H-like_dom_plant"/>
</dbReference>
<comment type="caution">
    <text evidence="2">The sequence shown here is derived from an EMBL/GenBank/DDBJ whole genome shotgun (WGS) entry which is preliminary data.</text>
</comment>
<dbReference type="InterPro" id="IPR000477">
    <property type="entry name" value="RT_dom"/>
</dbReference>
<dbReference type="InterPro" id="IPR036397">
    <property type="entry name" value="RNaseH_sf"/>
</dbReference>
<protein>
    <submittedName>
        <fullName evidence="2">Mitochondrial protein</fullName>
    </submittedName>
</protein>
<dbReference type="EMBL" id="JACGWN010000006">
    <property type="protein sequence ID" value="KAL0448005.1"/>
    <property type="molecule type" value="Genomic_DNA"/>
</dbReference>
<dbReference type="Pfam" id="PF13456">
    <property type="entry name" value="RVT_3"/>
    <property type="match status" value="1"/>
</dbReference>
<dbReference type="SUPFAM" id="SSF53098">
    <property type="entry name" value="Ribonuclease H-like"/>
    <property type="match status" value="1"/>
</dbReference>
<dbReference type="GO" id="GO:0004523">
    <property type="term" value="F:RNA-DNA hybrid ribonuclease activity"/>
    <property type="evidence" value="ECO:0007669"/>
    <property type="project" value="InterPro"/>
</dbReference>
<sequence length="758" mass="86343">MIFSVASRPFQSWWTQIWQKPYNNRFSEDEVTKALFHMSLLKSPGPDGVPPIFFHKFWHVVKSDVVACVLKFLNHCILPPSFNDTNIVLIPKYKNPETLAQFLPISLCNVVYKIASKTIANRLKPWLDSIISPSQSAFVPGCLITNNVLLAFEINHYLNTRTKGRKHFMNLKLDISKAYDRVEWSFLRRVLGKLDFPCSFIELIMLCITSVKYLFVLSSTQFGSISPHRGLRQGDPLLPYLFLLCTESLSSLFRAADERGTISGVAVCWGAPKISHLLFADDTMIFCLANPTTVKHVRRTLETYKKVPDQEINLSKSSAAFSRNTLADTRALLAAELCIRLENKHEVYLGLPAIAFRSKRALFAHLKDKIWKRIHGWHERTLSQAGKACLIQAVVQTIPSYAMFCFRLPKTLVKEFQSLTTDFFWHDGERKHIHWLAWDKLCSSKLEGGLGFRNLEAFNLALLAKQLWRLLTRQECLVSKVLKAKYFPRHHLFEAQAGVRPSFTWRSIIAARNLLWSGCRGRIGSGHLCSFARQVWACSNFRWFNIGAPASSVEDWFRSILLKLQPTEFDLVLMVCWAVWWSKNLKTLNKAFLFPQQTVDFARSYLLAFESTCSSQVPRRLGQSPSWSPPHSDAIKINFDGLILDGGTTLGIGVVTRDSSGMILFWQSFRLPRRGTTIVAEALAAREAIKLAVRQSWQQVRLEGDCVTLMNKLSASAMDQSFIRPLIFDIKTLALTLNSVSFLFVPHSGNRQLTAWLI</sequence>
<dbReference type="PANTHER" id="PTHR33116:SF86">
    <property type="entry name" value="REVERSE TRANSCRIPTASE DOMAIN-CONTAINING PROTEIN"/>
    <property type="match status" value="1"/>
</dbReference>
<dbReference type="InterPro" id="IPR012337">
    <property type="entry name" value="RNaseH-like_sf"/>
</dbReference>
<dbReference type="GO" id="GO:0003676">
    <property type="term" value="F:nucleic acid binding"/>
    <property type="evidence" value="ECO:0007669"/>
    <property type="project" value="InterPro"/>
</dbReference>
<evidence type="ECO:0000259" key="1">
    <source>
        <dbReference type="PROSITE" id="PS50878"/>
    </source>
</evidence>
<reference evidence="2" key="1">
    <citation type="submission" date="2020-06" db="EMBL/GenBank/DDBJ databases">
        <authorList>
            <person name="Li T."/>
            <person name="Hu X."/>
            <person name="Zhang T."/>
            <person name="Song X."/>
            <person name="Zhang H."/>
            <person name="Dai N."/>
            <person name="Sheng W."/>
            <person name="Hou X."/>
            <person name="Wei L."/>
        </authorList>
    </citation>
    <scope>NUCLEOTIDE SEQUENCE</scope>
    <source>
        <strain evidence="2">KEN1</strain>
        <tissue evidence="2">Leaf</tissue>
    </source>
</reference>
<dbReference type="Pfam" id="PF00078">
    <property type="entry name" value="RVT_1"/>
    <property type="match status" value="1"/>
</dbReference>
<dbReference type="PANTHER" id="PTHR33116">
    <property type="entry name" value="REVERSE TRANSCRIPTASE ZINC-BINDING DOMAIN-CONTAINING PROTEIN-RELATED-RELATED"/>
    <property type="match status" value="1"/>
</dbReference>
<dbReference type="SUPFAM" id="SSF56672">
    <property type="entry name" value="DNA/RNA polymerases"/>
    <property type="match status" value="1"/>
</dbReference>
<organism evidence="2">
    <name type="scientific">Sesamum latifolium</name>
    <dbReference type="NCBI Taxonomy" id="2727402"/>
    <lineage>
        <taxon>Eukaryota</taxon>
        <taxon>Viridiplantae</taxon>
        <taxon>Streptophyta</taxon>
        <taxon>Embryophyta</taxon>
        <taxon>Tracheophyta</taxon>
        <taxon>Spermatophyta</taxon>
        <taxon>Magnoliopsida</taxon>
        <taxon>eudicotyledons</taxon>
        <taxon>Gunneridae</taxon>
        <taxon>Pentapetalae</taxon>
        <taxon>asterids</taxon>
        <taxon>lamiids</taxon>
        <taxon>Lamiales</taxon>
        <taxon>Pedaliaceae</taxon>
        <taxon>Sesamum</taxon>
    </lineage>
</organism>
<dbReference type="Gene3D" id="3.30.420.10">
    <property type="entry name" value="Ribonuclease H-like superfamily/Ribonuclease H"/>
    <property type="match status" value="1"/>
</dbReference>
<accession>A0AAW2X6Y8</accession>
<gene>
    <name evidence="2" type="ORF">Slati_1928400</name>
</gene>
<dbReference type="CDD" id="cd06222">
    <property type="entry name" value="RNase_H_like"/>
    <property type="match status" value="1"/>
</dbReference>
<dbReference type="PROSITE" id="PS50878">
    <property type="entry name" value="RT_POL"/>
    <property type="match status" value="1"/>
</dbReference>
<reference evidence="2" key="2">
    <citation type="journal article" date="2024" name="Plant">
        <title>Genomic evolution and insights into agronomic trait innovations of Sesamum species.</title>
        <authorList>
            <person name="Miao H."/>
            <person name="Wang L."/>
            <person name="Qu L."/>
            <person name="Liu H."/>
            <person name="Sun Y."/>
            <person name="Le M."/>
            <person name="Wang Q."/>
            <person name="Wei S."/>
            <person name="Zheng Y."/>
            <person name="Lin W."/>
            <person name="Duan Y."/>
            <person name="Cao H."/>
            <person name="Xiong S."/>
            <person name="Wang X."/>
            <person name="Wei L."/>
            <person name="Li C."/>
            <person name="Ma Q."/>
            <person name="Ju M."/>
            <person name="Zhao R."/>
            <person name="Li G."/>
            <person name="Mu C."/>
            <person name="Tian Q."/>
            <person name="Mei H."/>
            <person name="Zhang T."/>
            <person name="Gao T."/>
            <person name="Zhang H."/>
        </authorList>
    </citation>
    <scope>NUCLEOTIDE SEQUENCE</scope>
    <source>
        <strain evidence="2">KEN1</strain>
    </source>
</reference>
<dbReference type="InterPro" id="IPR002156">
    <property type="entry name" value="RNaseH_domain"/>
</dbReference>
<evidence type="ECO:0000313" key="2">
    <source>
        <dbReference type="EMBL" id="KAL0448005.1"/>
    </source>
</evidence>
<dbReference type="AlphaFoldDB" id="A0AAW2X6Y8"/>